<keyword evidence="2" id="KW-0732">Signal</keyword>
<evidence type="ECO:0000256" key="2">
    <source>
        <dbReference type="SAM" id="SignalP"/>
    </source>
</evidence>
<dbReference type="Proteomes" id="UP000265955">
    <property type="component" value="Unassembled WGS sequence"/>
</dbReference>
<proteinExistence type="predicted"/>
<dbReference type="Gene3D" id="3.30.1340.30">
    <property type="match status" value="1"/>
</dbReference>
<dbReference type="OrthoDB" id="8560732at2"/>
<feature type="chain" id="PRO_5017272051" evidence="2">
    <location>
        <begin position="18"/>
        <end position="110"/>
    </location>
</feature>
<organism evidence="4 5">
    <name type="scientific">Noviherbaspirillum saxi</name>
    <dbReference type="NCBI Taxonomy" id="2320863"/>
    <lineage>
        <taxon>Bacteria</taxon>
        <taxon>Pseudomonadati</taxon>
        <taxon>Pseudomonadota</taxon>
        <taxon>Betaproteobacteria</taxon>
        <taxon>Burkholderiales</taxon>
        <taxon>Oxalobacteraceae</taxon>
        <taxon>Noviherbaspirillum</taxon>
    </lineage>
</organism>
<evidence type="ECO:0000313" key="4">
    <source>
        <dbReference type="EMBL" id="RJF96026.1"/>
    </source>
</evidence>
<feature type="compositionally biased region" description="Polar residues" evidence="1">
    <location>
        <begin position="36"/>
        <end position="45"/>
    </location>
</feature>
<dbReference type="PANTHER" id="PTHR34606">
    <property type="entry name" value="BON DOMAIN-CONTAINING PROTEIN"/>
    <property type="match status" value="1"/>
</dbReference>
<accession>A0A3A3G3N7</accession>
<sequence length="110" mass="11041">MKTIALTGLLLSSLLLAGCAGMTDSQGKASAPAPQAANSDATISQKVKDGLQGDPDTAGQKVNVDTAQGKVTLKGEVQSVAAFRKAPTIAKAVAGVVAVDNQLIVCMTCK</sequence>
<dbReference type="PROSITE" id="PS50914">
    <property type="entry name" value="BON"/>
    <property type="match status" value="1"/>
</dbReference>
<dbReference type="InterPro" id="IPR051686">
    <property type="entry name" value="Lipoprotein_DolP"/>
</dbReference>
<evidence type="ECO:0000259" key="3">
    <source>
        <dbReference type="PROSITE" id="PS50914"/>
    </source>
</evidence>
<dbReference type="AlphaFoldDB" id="A0A3A3G3N7"/>
<dbReference type="InterPro" id="IPR007055">
    <property type="entry name" value="BON_dom"/>
</dbReference>
<reference evidence="5" key="1">
    <citation type="submission" date="2018-09" db="EMBL/GenBank/DDBJ databases">
        <authorList>
            <person name="Zhu H."/>
        </authorList>
    </citation>
    <scope>NUCLEOTIDE SEQUENCE [LARGE SCALE GENOMIC DNA]</scope>
    <source>
        <strain evidence="5">K1R23-30</strain>
    </source>
</reference>
<dbReference type="EMBL" id="QYUO01000002">
    <property type="protein sequence ID" value="RJF96026.1"/>
    <property type="molecule type" value="Genomic_DNA"/>
</dbReference>
<evidence type="ECO:0000313" key="5">
    <source>
        <dbReference type="Proteomes" id="UP000265955"/>
    </source>
</evidence>
<dbReference type="RefSeq" id="WP_119771173.1">
    <property type="nucleotide sequence ID" value="NZ_QYUO01000002.1"/>
</dbReference>
<feature type="domain" description="BON" evidence="3">
    <location>
        <begin position="39"/>
        <end position="107"/>
    </location>
</feature>
<dbReference type="PROSITE" id="PS51257">
    <property type="entry name" value="PROKAR_LIPOPROTEIN"/>
    <property type="match status" value="1"/>
</dbReference>
<feature type="region of interest" description="Disordered" evidence="1">
    <location>
        <begin position="23"/>
        <end position="60"/>
    </location>
</feature>
<keyword evidence="5" id="KW-1185">Reference proteome</keyword>
<name>A0A3A3G3N7_9BURK</name>
<gene>
    <name evidence="4" type="ORF">D3871_22030</name>
</gene>
<comment type="caution">
    <text evidence="4">The sequence shown here is derived from an EMBL/GenBank/DDBJ whole genome shotgun (WGS) entry which is preliminary data.</text>
</comment>
<dbReference type="Pfam" id="PF04972">
    <property type="entry name" value="BON"/>
    <property type="match status" value="1"/>
</dbReference>
<protein>
    <submittedName>
        <fullName evidence="4">BON domain-containing protein</fullName>
    </submittedName>
</protein>
<dbReference type="PANTHER" id="PTHR34606:SF15">
    <property type="entry name" value="BON DOMAIN-CONTAINING PROTEIN"/>
    <property type="match status" value="1"/>
</dbReference>
<evidence type="ECO:0000256" key="1">
    <source>
        <dbReference type="SAM" id="MobiDB-lite"/>
    </source>
</evidence>
<feature type="signal peptide" evidence="2">
    <location>
        <begin position="1"/>
        <end position="17"/>
    </location>
</feature>